<keyword evidence="2" id="KW-1185">Reference proteome</keyword>
<dbReference type="Gene3D" id="1.10.260.40">
    <property type="entry name" value="lambda repressor-like DNA-binding domains"/>
    <property type="match status" value="1"/>
</dbReference>
<dbReference type="InterPro" id="IPR010982">
    <property type="entry name" value="Lambda_DNA-bd_dom_sf"/>
</dbReference>
<comment type="caution">
    <text evidence="1">The sequence shown here is derived from an EMBL/GenBank/DDBJ whole genome shotgun (WGS) entry which is preliminary data.</text>
</comment>
<accession>A0A109JLW4</accession>
<evidence type="ECO:0000313" key="1">
    <source>
        <dbReference type="EMBL" id="KWV51270.1"/>
    </source>
</evidence>
<evidence type="ECO:0000313" key="2">
    <source>
        <dbReference type="Proteomes" id="UP000057737"/>
    </source>
</evidence>
<dbReference type="GO" id="GO:0003677">
    <property type="term" value="F:DNA binding"/>
    <property type="evidence" value="ECO:0007669"/>
    <property type="project" value="InterPro"/>
</dbReference>
<dbReference type="EMBL" id="LNCU01000090">
    <property type="protein sequence ID" value="KWV51270.1"/>
    <property type="molecule type" value="Genomic_DNA"/>
</dbReference>
<dbReference type="Proteomes" id="UP000057737">
    <property type="component" value="Unassembled WGS sequence"/>
</dbReference>
<dbReference type="RefSeq" id="WP_066511144.1">
    <property type="nucleotide sequence ID" value="NZ_LNCU01000090.1"/>
</dbReference>
<dbReference type="OrthoDB" id="8236649at2"/>
<dbReference type="SUPFAM" id="SSF47413">
    <property type="entry name" value="lambda repressor-like DNA-binding domains"/>
    <property type="match status" value="1"/>
</dbReference>
<proteinExistence type="predicted"/>
<dbReference type="AlphaFoldDB" id="A0A109JLW4"/>
<organism evidence="1 2">
    <name type="scientific">Bradyrhizobium macuxiense</name>
    <dbReference type="NCBI Taxonomy" id="1755647"/>
    <lineage>
        <taxon>Bacteria</taxon>
        <taxon>Pseudomonadati</taxon>
        <taxon>Pseudomonadota</taxon>
        <taxon>Alphaproteobacteria</taxon>
        <taxon>Hyphomicrobiales</taxon>
        <taxon>Nitrobacteraceae</taxon>
        <taxon>Bradyrhizobium</taxon>
    </lineage>
</organism>
<name>A0A109JLW4_9BRAD</name>
<protein>
    <recommendedName>
        <fullName evidence="3">HTH cro/C1-type domain-containing protein</fullName>
    </recommendedName>
</protein>
<gene>
    <name evidence="1" type="ORF">AS156_13240</name>
</gene>
<evidence type="ECO:0008006" key="3">
    <source>
        <dbReference type="Google" id="ProtNLM"/>
    </source>
</evidence>
<reference evidence="1 2" key="1">
    <citation type="submission" date="2015-11" db="EMBL/GenBank/DDBJ databases">
        <title>Draft Genome Sequence of the Strain BR 10303 (Bradyrhizobium sp.) isolated from nodules of Centrolobium paraense.</title>
        <authorList>
            <person name="Zelli J.E."/>
            <person name="Simoes-Araujo J.L."/>
            <person name="Barauna A.C."/>
            <person name="Silva K."/>
        </authorList>
    </citation>
    <scope>NUCLEOTIDE SEQUENCE [LARGE SCALE GENOMIC DNA]</scope>
    <source>
        <strain evidence="1 2">BR 10303</strain>
    </source>
</reference>
<sequence>MSTSKDDNIDQLVQERWRELGLSPSDLAEVLRTEPAAVGNDANGATRVDTGRLTKVAEVLGIAADIVHPHATATVRARAQIQAAQSLQSLLELRLLRVFREVQDPETKRILIELAEQIVRRQTTPPEAG</sequence>